<dbReference type="Proteomes" id="UP001274896">
    <property type="component" value="Unassembled WGS sequence"/>
</dbReference>
<feature type="transmembrane region" description="Helical" evidence="6">
    <location>
        <begin position="538"/>
        <end position="557"/>
    </location>
</feature>
<dbReference type="Pfam" id="PF00002">
    <property type="entry name" value="7tm_2"/>
    <property type="match status" value="1"/>
</dbReference>
<dbReference type="PANTHER" id="PTHR47767">
    <property type="entry name" value="ADHESION G PROTEIN-COUPLED RECEPTOR G7"/>
    <property type="match status" value="1"/>
</dbReference>
<dbReference type="InterPro" id="IPR017981">
    <property type="entry name" value="GPCR_2-like_7TM"/>
</dbReference>
<reference evidence="8" key="1">
    <citation type="submission" date="2023-06" db="EMBL/GenBank/DDBJ databases">
        <title>Male Hemibagrus guttatus genome.</title>
        <authorList>
            <person name="Bian C."/>
        </authorList>
    </citation>
    <scope>NUCLEOTIDE SEQUENCE</scope>
    <source>
        <strain evidence="8">Male_cb2023</strain>
        <tissue evidence="8">Muscle</tissue>
    </source>
</reference>
<keyword evidence="2 6" id="KW-0812">Transmembrane</keyword>
<evidence type="ECO:0000313" key="8">
    <source>
        <dbReference type="EMBL" id="KAK3509931.1"/>
    </source>
</evidence>
<feature type="transmembrane region" description="Helical" evidence="6">
    <location>
        <begin position="627"/>
        <end position="650"/>
    </location>
</feature>
<evidence type="ECO:0000256" key="5">
    <source>
        <dbReference type="SAM" id="MobiDB-lite"/>
    </source>
</evidence>
<evidence type="ECO:0000256" key="1">
    <source>
        <dbReference type="ARBA" id="ARBA00004141"/>
    </source>
</evidence>
<feature type="domain" description="G-protein coupled receptors family 2 profile 2" evidence="7">
    <location>
        <begin position="502"/>
        <end position="768"/>
    </location>
</feature>
<accession>A0AAE0PXF6</accession>
<feature type="transmembrane region" description="Helical" evidence="6">
    <location>
        <begin position="590"/>
        <end position="615"/>
    </location>
</feature>
<evidence type="ECO:0000256" key="3">
    <source>
        <dbReference type="ARBA" id="ARBA00022989"/>
    </source>
</evidence>
<dbReference type="PANTHER" id="PTHR47767:SF1">
    <property type="entry name" value="ADHESION G PROTEIN-COUPLED RECEPTOR G7"/>
    <property type="match status" value="1"/>
</dbReference>
<proteinExistence type="predicted"/>
<dbReference type="InterPro" id="IPR053986">
    <property type="entry name" value="GPR128_GAIN_subdom_B"/>
</dbReference>
<evidence type="ECO:0000259" key="7">
    <source>
        <dbReference type="PROSITE" id="PS50261"/>
    </source>
</evidence>
<feature type="transmembrane region" description="Helical" evidence="6">
    <location>
        <begin position="505"/>
        <end position="526"/>
    </location>
</feature>
<evidence type="ECO:0000256" key="2">
    <source>
        <dbReference type="ARBA" id="ARBA00022692"/>
    </source>
</evidence>
<dbReference type="GO" id="GO:0007166">
    <property type="term" value="P:cell surface receptor signaling pathway"/>
    <property type="evidence" value="ECO:0007669"/>
    <property type="project" value="InterPro"/>
</dbReference>
<organism evidence="8 9">
    <name type="scientific">Hemibagrus guttatus</name>
    <dbReference type="NCBI Taxonomy" id="175788"/>
    <lineage>
        <taxon>Eukaryota</taxon>
        <taxon>Metazoa</taxon>
        <taxon>Chordata</taxon>
        <taxon>Craniata</taxon>
        <taxon>Vertebrata</taxon>
        <taxon>Euteleostomi</taxon>
        <taxon>Actinopterygii</taxon>
        <taxon>Neopterygii</taxon>
        <taxon>Teleostei</taxon>
        <taxon>Ostariophysi</taxon>
        <taxon>Siluriformes</taxon>
        <taxon>Bagridae</taxon>
        <taxon>Hemibagrus</taxon>
    </lineage>
</organism>
<protein>
    <recommendedName>
        <fullName evidence="7">G-protein coupled receptors family 2 profile 2 domain-containing protein</fullName>
    </recommendedName>
</protein>
<feature type="region of interest" description="Disordered" evidence="5">
    <location>
        <begin position="125"/>
        <end position="145"/>
    </location>
</feature>
<feature type="non-terminal residue" evidence="8">
    <location>
        <position position="1"/>
    </location>
</feature>
<evidence type="ECO:0000313" key="9">
    <source>
        <dbReference type="Proteomes" id="UP001274896"/>
    </source>
</evidence>
<gene>
    <name evidence="8" type="ORF">QTP70_023757</name>
</gene>
<dbReference type="GO" id="GO:0004930">
    <property type="term" value="F:G protein-coupled receptor activity"/>
    <property type="evidence" value="ECO:0007669"/>
    <property type="project" value="InterPro"/>
</dbReference>
<keyword evidence="4 6" id="KW-0472">Membrane</keyword>
<name>A0AAE0PXF6_9TELE</name>
<evidence type="ECO:0000256" key="4">
    <source>
        <dbReference type="ARBA" id="ARBA00023136"/>
    </source>
</evidence>
<comment type="caution">
    <text evidence="8">The sequence shown here is derived from an EMBL/GenBank/DDBJ whole genome shotgun (WGS) entry which is preliminary data.</text>
</comment>
<dbReference type="Pfam" id="PF22259">
    <property type="entry name" value="GPR128_GAIN_subdomA"/>
    <property type="match status" value="1"/>
</dbReference>
<comment type="subcellular location">
    <subcellularLocation>
        <location evidence="1">Membrane</location>
        <topology evidence="1">Multi-pass membrane protein</topology>
    </subcellularLocation>
</comment>
<dbReference type="InterPro" id="IPR000832">
    <property type="entry name" value="GPCR_2_secretin-like"/>
</dbReference>
<sequence>MVMDQLSEEVRQESPCTMMFADDIVICSESREQVEENLERWRFALERRGMKVSRMMTVSGSITFFDTMVNDTILPTTTTTTTATNLTTTLPTTSTPNLTTTLPTTTTPNLTTTLPTTTTANLTTTLPTTTTPNLTTTLPTTTTPNLTTTLPTTTTPNLTTTLPTATYLTAAITSNTTLNLLCQNGGLDKGISELLDSLWCSDTDVLNWIQLSENTPNTILSLASSAQILTSKPEKLTSLNISMAAKIVDSLLTNKESTQDIHLASITTVSQLLNANTEQFYDITTESISSLTKTLQKFSMMNTDKGSLLVQPNIAIHTATVSSSEIQMTVFSALNDRNQQTARAKAPLSDSLSANRIKINNSLSAIQTDELLIDVQMDVKLAQGTKDTKIGFLVYNNDQFFRSQSFQPSLNLNRQVISGHLEQDKALEYIQFMMRTQKSSSIRLHDFACVTWEYDKNDWSTKDCKKIWNAAIQACKCEGSMKLANFAMLMNFRSSPEISQVLSEISKIGCAASVVGLIITVIFQILTRKSRRSSPTILLVSICVCMAIVYLLFIFGIRNLTLETSSNVSGENVIPASDFYLEPDHGPCTAFAVLLHYFLLATFTWSSLYATHIFLLIKNTISGPPRYFTSLSLVVGWGLPAAVVGISLGITYRIENPLNYRQEALCWLAAGDQQNSFDVMKPMLWGFLLPVAIMLLLNIAVLLYFSYTTCRTNPHLNSSQVTPLRHKMLGCVSMAVVLGVSWIIGYFLLLEQNPYMKDILSVAFCLCNTTQ</sequence>
<keyword evidence="3 6" id="KW-1133">Transmembrane helix</keyword>
<feature type="transmembrane region" description="Helical" evidence="6">
    <location>
        <begin position="728"/>
        <end position="749"/>
    </location>
</feature>
<dbReference type="InterPro" id="IPR053066">
    <property type="entry name" value="ADGR_G7"/>
</dbReference>
<dbReference type="AlphaFoldDB" id="A0AAE0PXF6"/>
<feature type="transmembrane region" description="Helical" evidence="6">
    <location>
        <begin position="684"/>
        <end position="707"/>
    </location>
</feature>
<dbReference type="InterPro" id="IPR053985">
    <property type="entry name" value="GPR128_GAIN_subdom_A"/>
</dbReference>
<dbReference type="PROSITE" id="PS50261">
    <property type="entry name" value="G_PROTEIN_RECEP_F2_4"/>
    <property type="match status" value="1"/>
</dbReference>
<dbReference type="EMBL" id="JAUCMX010000026">
    <property type="protein sequence ID" value="KAK3509931.1"/>
    <property type="molecule type" value="Genomic_DNA"/>
</dbReference>
<keyword evidence="9" id="KW-1185">Reference proteome</keyword>
<dbReference type="GO" id="GO:0016020">
    <property type="term" value="C:membrane"/>
    <property type="evidence" value="ECO:0007669"/>
    <property type="project" value="UniProtKB-SubCell"/>
</dbReference>
<dbReference type="Pfam" id="PF22261">
    <property type="entry name" value="GPR128_GAIN_subdom_B"/>
    <property type="match status" value="1"/>
</dbReference>
<dbReference type="Gene3D" id="1.20.1070.10">
    <property type="entry name" value="Rhodopsin 7-helix transmembrane proteins"/>
    <property type="match status" value="1"/>
</dbReference>
<evidence type="ECO:0000256" key="6">
    <source>
        <dbReference type="SAM" id="Phobius"/>
    </source>
</evidence>